<feature type="domain" description="DHHA1" evidence="7">
    <location>
        <begin position="364"/>
        <end position="465"/>
    </location>
</feature>
<dbReference type="GO" id="GO:0006310">
    <property type="term" value="P:DNA recombination"/>
    <property type="evidence" value="ECO:0007669"/>
    <property type="project" value="InterPro"/>
</dbReference>
<dbReference type="InterPro" id="IPR041122">
    <property type="entry name" value="RecJ_OB"/>
</dbReference>
<proteinExistence type="inferred from homology"/>
<evidence type="ECO:0000259" key="8">
    <source>
        <dbReference type="Pfam" id="PF17768"/>
    </source>
</evidence>
<evidence type="ECO:0000256" key="3">
    <source>
        <dbReference type="ARBA" id="ARBA00022722"/>
    </source>
</evidence>
<dbReference type="AlphaFoldDB" id="A0A0G0JJH2"/>
<keyword evidence="4" id="KW-0378">Hydrolase</keyword>
<evidence type="ECO:0000259" key="6">
    <source>
        <dbReference type="Pfam" id="PF01368"/>
    </source>
</evidence>
<evidence type="ECO:0000313" key="9">
    <source>
        <dbReference type="EMBL" id="KKQ28221.1"/>
    </source>
</evidence>
<dbReference type="EMBL" id="LBSX01000001">
    <property type="protein sequence ID" value="KKQ28221.1"/>
    <property type="molecule type" value="Genomic_DNA"/>
</dbReference>
<keyword evidence="5 9" id="KW-0269">Exonuclease</keyword>
<evidence type="ECO:0000256" key="5">
    <source>
        <dbReference type="ARBA" id="ARBA00022839"/>
    </source>
</evidence>
<dbReference type="GO" id="GO:0003676">
    <property type="term" value="F:nucleic acid binding"/>
    <property type="evidence" value="ECO:0007669"/>
    <property type="project" value="InterPro"/>
</dbReference>
<comment type="similarity">
    <text evidence="1">Belongs to the RecJ family.</text>
</comment>
<dbReference type="PANTHER" id="PTHR30255">
    <property type="entry name" value="SINGLE-STRANDED-DNA-SPECIFIC EXONUCLEASE RECJ"/>
    <property type="match status" value="1"/>
</dbReference>
<gene>
    <name evidence="9" type="ORF">US42_C0001G0072</name>
</gene>
<feature type="domain" description="DDH" evidence="6">
    <location>
        <begin position="78"/>
        <end position="214"/>
    </location>
</feature>
<dbReference type="Pfam" id="PF02272">
    <property type="entry name" value="DHHA1"/>
    <property type="match status" value="1"/>
</dbReference>
<evidence type="ECO:0000256" key="4">
    <source>
        <dbReference type="ARBA" id="ARBA00022801"/>
    </source>
</evidence>
<dbReference type="Gene3D" id="3.90.1640.30">
    <property type="match status" value="1"/>
</dbReference>
<evidence type="ECO:0000259" key="7">
    <source>
        <dbReference type="Pfam" id="PF02272"/>
    </source>
</evidence>
<dbReference type="STRING" id="1619046.US42_C0001G0072"/>
<protein>
    <recommendedName>
        <fullName evidence="2">Single-stranded-DNA-specific exonuclease RecJ</fullName>
    </recommendedName>
</protein>
<dbReference type="InterPro" id="IPR003156">
    <property type="entry name" value="DHHA1_dom"/>
</dbReference>
<dbReference type="InterPro" id="IPR051673">
    <property type="entry name" value="SSDNA_exonuclease_RecJ"/>
</dbReference>
<dbReference type="NCBIfam" id="TIGR00644">
    <property type="entry name" value="recJ"/>
    <property type="match status" value="1"/>
</dbReference>
<dbReference type="Pfam" id="PF17768">
    <property type="entry name" value="RecJ_OB"/>
    <property type="match status" value="1"/>
</dbReference>
<reference evidence="9 10" key="1">
    <citation type="journal article" date="2015" name="Nature">
        <title>rRNA introns, odd ribosomes, and small enigmatic genomes across a large radiation of phyla.</title>
        <authorList>
            <person name="Brown C.T."/>
            <person name="Hug L.A."/>
            <person name="Thomas B.C."/>
            <person name="Sharon I."/>
            <person name="Castelle C.J."/>
            <person name="Singh A."/>
            <person name="Wilkins M.J."/>
            <person name="Williams K.H."/>
            <person name="Banfield J.F."/>
        </authorList>
    </citation>
    <scope>NUCLEOTIDE SEQUENCE [LARGE SCALE GENOMIC DNA]</scope>
</reference>
<name>A0A0G0JJH2_9BACT</name>
<dbReference type="Proteomes" id="UP000034849">
    <property type="component" value="Unassembled WGS sequence"/>
</dbReference>
<dbReference type="PANTHER" id="PTHR30255:SF2">
    <property type="entry name" value="SINGLE-STRANDED-DNA-SPECIFIC EXONUCLEASE RECJ"/>
    <property type="match status" value="1"/>
</dbReference>
<evidence type="ECO:0000313" key="10">
    <source>
        <dbReference type="Proteomes" id="UP000034849"/>
    </source>
</evidence>
<dbReference type="InterPro" id="IPR038763">
    <property type="entry name" value="DHH_sf"/>
</dbReference>
<dbReference type="InterPro" id="IPR001667">
    <property type="entry name" value="DDH_dom"/>
</dbReference>
<dbReference type="Pfam" id="PF01368">
    <property type="entry name" value="DHH"/>
    <property type="match status" value="1"/>
</dbReference>
<dbReference type="InterPro" id="IPR004610">
    <property type="entry name" value="RecJ"/>
</dbReference>
<comment type="caution">
    <text evidence="9">The sequence shown here is derived from an EMBL/GenBank/DDBJ whole genome shotgun (WGS) entry which is preliminary data.</text>
</comment>
<feature type="domain" description="RecJ OB" evidence="8">
    <location>
        <begin position="479"/>
        <end position="594"/>
    </location>
</feature>
<dbReference type="GO" id="GO:0008409">
    <property type="term" value="F:5'-3' exonuclease activity"/>
    <property type="evidence" value="ECO:0007669"/>
    <property type="project" value="InterPro"/>
</dbReference>
<keyword evidence="3" id="KW-0540">Nuclease</keyword>
<evidence type="ECO:0000256" key="2">
    <source>
        <dbReference type="ARBA" id="ARBA00019841"/>
    </source>
</evidence>
<organism evidence="9 10">
    <name type="scientific">Candidatus Magasanikbacteria bacterium GW2011_GWC2_37_14</name>
    <dbReference type="NCBI Taxonomy" id="1619046"/>
    <lineage>
        <taxon>Bacteria</taxon>
        <taxon>Candidatus Magasanikiibacteriota</taxon>
    </lineage>
</organism>
<dbReference type="GO" id="GO:0006281">
    <property type="term" value="P:DNA repair"/>
    <property type="evidence" value="ECO:0007669"/>
    <property type="project" value="InterPro"/>
</dbReference>
<dbReference type="PATRIC" id="fig|1619046.3.peg.73"/>
<sequence>MQKIWKLLDPAPATFLEEHPELPNIVANLLYHRGIITQSQIDEFLDPDYSQNVHDPYLFKDMEKTVTEIFLAIKNKDKIVVHGDYDADGVSASVILVSTLKILGCENCEVFLPHRETDGYGLNVNTINKLSENGTKLIITCDCGVSNATEIELANSLGMKVIVTDHHAVPEILPPAFSIIHPKVPGETYPDKGLAGGGVAFKVMQGLLKKYHENYVVESGPTLGWEKWLLDMVAIASVADMVPLLGESRTLTKYGLIVLNKTKRIGLQKLLLEARLIEEDGTTKYDLSADTIGFQIAPRINAAGRMNHANVAYNLMMTENPEEATELAHDLDKNNQDRQKVTEDLVKEAVRQAEIQKDQPILFILGAGWSTGIVGLIASKIKERYYKPTIVMAENAKPCTEQSSGTVEEITGSGRSIPGFDLIGAIQKIPEFFYKFGGHPMACGFTLKNKEELENFKTALINIFNDTTARLDLKPSLAIDAEIDLDQVTWELYDVLDKFKPFGQANEKPKYIAKELTVAGLEPVGKTAKHLRIMVKHNSHKIRKTIGWNLCTENNDQGIDWGKELKVGDKIDLVFEIEVNQWNGNRELQLTIVDLKKL</sequence>
<evidence type="ECO:0000256" key="1">
    <source>
        <dbReference type="ARBA" id="ARBA00005915"/>
    </source>
</evidence>
<dbReference type="Gene3D" id="3.10.310.30">
    <property type="match status" value="1"/>
</dbReference>
<dbReference type="SUPFAM" id="SSF64182">
    <property type="entry name" value="DHH phosphoesterases"/>
    <property type="match status" value="1"/>
</dbReference>
<accession>A0A0G0JJH2</accession>